<feature type="domain" description="FAD dependent oxidoreductase" evidence="6">
    <location>
        <begin position="10"/>
        <end position="369"/>
    </location>
</feature>
<comment type="cofactor">
    <cofactor evidence="1">
        <name>FAD</name>
        <dbReference type="ChEBI" id="CHEBI:57692"/>
    </cofactor>
</comment>
<dbReference type="EMBL" id="FUWJ01000001">
    <property type="protein sequence ID" value="SJZ32988.1"/>
    <property type="molecule type" value="Genomic_DNA"/>
</dbReference>
<dbReference type="AlphaFoldDB" id="A0A1T4JS47"/>
<reference evidence="8" key="1">
    <citation type="submission" date="2017-02" db="EMBL/GenBank/DDBJ databases">
        <authorList>
            <person name="Varghese N."/>
            <person name="Submissions S."/>
        </authorList>
    </citation>
    <scope>NUCLEOTIDE SEQUENCE [LARGE SCALE GENOMIC DNA]</scope>
    <source>
        <strain evidence="8">ATCC 27094</strain>
    </source>
</reference>
<gene>
    <name evidence="7" type="ORF">SAMN02745126_00406</name>
</gene>
<dbReference type="Pfam" id="PF01266">
    <property type="entry name" value="DAO"/>
    <property type="match status" value="1"/>
</dbReference>
<dbReference type="Gene3D" id="3.50.50.60">
    <property type="entry name" value="FAD/NAD(P)-binding domain"/>
    <property type="match status" value="1"/>
</dbReference>
<keyword evidence="8" id="KW-1185">Reference proteome</keyword>
<dbReference type="InterPro" id="IPR006076">
    <property type="entry name" value="FAD-dep_OxRdtase"/>
</dbReference>
<evidence type="ECO:0000256" key="2">
    <source>
        <dbReference type="ARBA" id="ARBA00022630"/>
    </source>
</evidence>
<protein>
    <submittedName>
        <fullName evidence="7">L-2-hydroxyglutarate oxidase LhgO</fullName>
    </submittedName>
</protein>
<evidence type="ECO:0000256" key="1">
    <source>
        <dbReference type="ARBA" id="ARBA00001974"/>
    </source>
</evidence>
<evidence type="ECO:0000313" key="7">
    <source>
        <dbReference type="EMBL" id="SJZ32988.1"/>
    </source>
</evidence>
<dbReference type="GO" id="GO:0047545">
    <property type="term" value="F:(S)-2-hydroxyglutarate dehydrogenase activity"/>
    <property type="evidence" value="ECO:0007669"/>
    <property type="project" value="TreeGrafter"/>
</dbReference>
<dbReference type="STRING" id="225324.SAMN02745126_00406"/>
<dbReference type="SUPFAM" id="SSF51905">
    <property type="entry name" value="FAD/NAD(P)-binding domain"/>
    <property type="match status" value="1"/>
</dbReference>
<comment type="similarity">
    <text evidence="5">Belongs to the L2HGDH family.</text>
</comment>
<dbReference type="OrthoDB" id="9801699at2"/>
<dbReference type="Proteomes" id="UP000190092">
    <property type="component" value="Unassembled WGS sequence"/>
</dbReference>
<dbReference type="PANTHER" id="PTHR43104">
    <property type="entry name" value="L-2-HYDROXYGLUTARATE DEHYDROGENASE, MITOCHONDRIAL"/>
    <property type="match status" value="1"/>
</dbReference>
<evidence type="ECO:0000259" key="6">
    <source>
        <dbReference type="Pfam" id="PF01266"/>
    </source>
</evidence>
<sequence>MNSSPFESVDTVVVGAGVVGLAVARALALAGREVIVIEAADAIGTETSSRNSEVIHAGIYYPKDSLMARTCVAGRRLLYAYCREHGVPHRNCGKLIVATNEDESARLIEIKGRAEANGVEGMRLLTASEALALEPSLKCTAALLSPATGIIDSHSYMLALQGDAESRNAMFAFRSPFEQGRATDEGLDIEIGGAEPMKLRCRLVVNSAGLYAPALAHKIAGMPAERIPTAYYAKGNYFTLAGRSPFSRLIYPVPVPGGLGVHITVDLGGQAKFGPDVEWIDHVDYTVDPHRADKFYAAVRRYWPDLKDGALQPGYAGIRPKTVAPGAPAQDFMIQGPREHGIPGLINLFGIESPGLTASLALAEIVRELAGSF</sequence>
<proteinExistence type="inferred from homology"/>
<accession>A0A1T4JS47</accession>
<keyword evidence="4" id="KW-0560">Oxidoreductase</keyword>
<dbReference type="RefSeq" id="WP_085932148.1">
    <property type="nucleotide sequence ID" value="NZ_FUWJ01000001.1"/>
</dbReference>
<evidence type="ECO:0000256" key="4">
    <source>
        <dbReference type="ARBA" id="ARBA00023002"/>
    </source>
</evidence>
<name>A0A1T4JS47_9HYPH</name>
<keyword evidence="2" id="KW-0285">Flavoprotein</keyword>
<keyword evidence="3" id="KW-0274">FAD</keyword>
<dbReference type="InterPro" id="IPR036188">
    <property type="entry name" value="FAD/NAD-bd_sf"/>
</dbReference>
<evidence type="ECO:0000313" key="8">
    <source>
        <dbReference type="Proteomes" id="UP000190092"/>
    </source>
</evidence>
<dbReference type="PANTHER" id="PTHR43104:SF4">
    <property type="entry name" value="L-2-HYDROXYGLUTARATE DEHYDROGENASE, MITOCHONDRIAL"/>
    <property type="match status" value="1"/>
</dbReference>
<evidence type="ECO:0000256" key="3">
    <source>
        <dbReference type="ARBA" id="ARBA00022827"/>
    </source>
</evidence>
<organism evidence="7 8">
    <name type="scientific">Enhydrobacter aerosaccus</name>
    <dbReference type="NCBI Taxonomy" id="225324"/>
    <lineage>
        <taxon>Bacteria</taxon>
        <taxon>Pseudomonadati</taxon>
        <taxon>Pseudomonadota</taxon>
        <taxon>Alphaproteobacteria</taxon>
        <taxon>Hyphomicrobiales</taxon>
        <taxon>Enhydrobacter</taxon>
    </lineage>
</organism>
<dbReference type="Gene3D" id="3.30.9.10">
    <property type="entry name" value="D-Amino Acid Oxidase, subunit A, domain 2"/>
    <property type="match status" value="1"/>
</dbReference>
<evidence type="ECO:0000256" key="5">
    <source>
        <dbReference type="ARBA" id="ARBA00037941"/>
    </source>
</evidence>